<keyword evidence="4" id="KW-0808">Transferase</keyword>
<name>A0A1I2LAZ0_9FLAO</name>
<feature type="domain" description="Glycosyl transferase family 1" evidence="2">
    <location>
        <begin position="190"/>
        <end position="354"/>
    </location>
</feature>
<keyword evidence="5" id="KW-1185">Reference proteome</keyword>
<feature type="domain" description="Glycosyltransferase subfamily 4-like N-terminal" evidence="3">
    <location>
        <begin position="19"/>
        <end position="181"/>
    </location>
</feature>
<dbReference type="Gene3D" id="3.40.50.2000">
    <property type="entry name" value="Glycogen Phosphorylase B"/>
    <property type="match status" value="2"/>
</dbReference>
<accession>A0A1I2LAZ0</accession>
<dbReference type="EMBL" id="FOOH01000007">
    <property type="protein sequence ID" value="SFF74256.1"/>
    <property type="molecule type" value="Genomic_DNA"/>
</dbReference>
<dbReference type="Pfam" id="PF00534">
    <property type="entry name" value="Glycos_transf_1"/>
    <property type="match status" value="1"/>
</dbReference>
<reference evidence="5" key="1">
    <citation type="submission" date="2016-10" db="EMBL/GenBank/DDBJ databases">
        <authorList>
            <person name="Varghese N."/>
            <person name="Submissions S."/>
        </authorList>
    </citation>
    <scope>NUCLEOTIDE SEQUENCE [LARGE SCALE GENOMIC DNA]</scope>
    <source>
        <strain evidence="5">DSM 23515</strain>
    </source>
</reference>
<dbReference type="AlphaFoldDB" id="A0A1I2LAZ0"/>
<dbReference type="InterPro" id="IPR028098">
    <property type="entry name" value="Glyco_trans_4-like_N"/>
</dbReference>
<protein>
    <submittedName>
        <fullName evidence="4">Glycosyltransferase involved in cell wall bisynthesis</fullName>
    </submittedName>
</protein>
<dbReference type="Proteomes" id="UP000199116">
    <property type="component" value="Unassembled WGS sequence"/>
</dbReference>
<evidence type="ECO:0000313" key="5">
    <source>
        <dbReference type="Proteomes" id="UP000199116"/>
    </source>
</evidence>
<evidence type="ECO:0000259" key="3">
    <source>
        <dbReference type="Pfam" id="PF13439"/>
    </source>
</evidence>
<sequence length="382" mass="43645">MHIGFLTPEYPHSKSTSSGGLGTSIKNLASSLVAENIRVSVFVYGQKTPRRFKENDIEFHFIEQRKYKFFGWYLYRKYLQAYLNTAIIKNKIDLIEAPDWTGITAFMKFPCSLIIRMNGSDAYFCALESRKQKFKNRFFENSALKSANALVSVSRFTAEKSREIFKLKEDIEVIPNSIEVNKFSGAEQVEIKNRVLYFGTLIRKKGVLELAEIFNEVIYGNSEAELFLIGKDVVDIFEDKSTLELFQERLSVEAANQVKYFPEVSYSEIKEHISRAAVIALPSFAEALPMTWLEAMAMEKPLVTSNIGWAKEVMLNGVTGFTENPKDHKAYAEKILYLLDNPCEAAEMGKAARDRVKKKFSTEVVVKRNLAFYKKIVENGKI</sequence>
<dbReference type="RefSeq" id="WP_093303830.1">
    <property type="nucleotide sequence ID" value="NZ_FOOH01000007.1"/>
</dbReference>
<dbReference type="InterPro" id="IPR001296">
    <property type="entry name" value="Glyco_trans_1"/>
</dbReference>
<evidence type="ECO:0000313" key="4">
    <source>
        <dbReference type="EMBL" id="SFF74256.1"/>
    </source>
</evidence>
<gene>
    <name evidence="4" type="ORF">SAMN04488033_10766</name>
</gene>
<proteinExistence type="predicted"/>
<dbReference type="PANTHER" id="PTHR12526:SF638">
    <property type="entry name" value="SPORE COAT PROTEIN SA"/>
    <property type="match status" value="1"/>
</dbReference>
<organism evidence="4 5">
    <name type="scientific">Salegentibacter agarivorans</name>
    <dbReference type="NCBI Taxonomy" id="345907"/>
    <lineage>
        <taxon>Bacteria</taxon>
        <taxon>Pseudomonadati</taxon>
        <taxon>Bacteroidota</taxon>
        <taxon>Flavobacteriia</taxon>
        <taxon>Flavobacteriales</taxon>
        <taxon>Flavobacteriaceae</taxon>
        <taxon>Salegentibacter</taxon>
    </lineage>
</organism>
<evidence type="ECO:0000256" key="1">
    <source>
        <dbReference type="SAM" id="MobiDB-lite"/>
    </source>
</evidence>
<dbReference type="GO" id="GO:0016757">
    <property type="term" value="F:glycosyltransferase activity"/>
    <property type="evidence" value="ECO:0007669"/>
    <property type="project" value="InterPro"/>
</dbReference>
<evidence type="ECO:0000259" key="2">
    <source>
        <dbReference type="Pfam" id="PF00534"/>
    </source>
</evidence>
<dbReference type="Pfam" id="PF13439">
    <property type="entry name" value="Glyco_transf_4"/>
    <property type="match status" value="1"/>
</dbReference>
<dbReference type="CDD" id="cd03801">
    <property type="entry name" value="GT4_PimA-like"/>
    <property type="match status" value="1"/>
</dbReference>
<dbReference type="PANTHER" id="PTHR12526">
    <property type="entry name" value="GLYCOSYLTRANSFERASE"/>
    <property type="match status" value="1"/>
</dbReference>
<feature type="region of interest" description="Disordered" evidence="1">
    <location>
        <begin position="1"/>
        <end position="20"/>
    </location>
</feature>
<dbReference type="SUPFAM" id="SSF53756">
    <property type="entry name" value="UDP-Glycosyltransferase/glycogen phosphorylase"/>
    <property type="match status" value="1"/>
</dbReference>